<proteinExistence type="predicted"/>
<protein>
    <submittedName>
        <fullName evidence="1">Putative ovule protein</fullName>
    </submittedName>
</protein>
<reference evidence="1" key="1">
    <citation type="submission" date="2015-12" db="EMBL/GenBank/DDBJ databases">
        <title>Gene expression during late stages of embryo sac development: a critical building block for successful pollen-pistil interactions.</title>
        <authorList>
            <person name="Liu Y."/>
            <person name="Joly V."/>
            <person name="Sabar M."/>
            <person name="Matton D.P."/>
        </authorList>
    </citation>
    <scope>NUCLEOTIDE SEQUENCE</scope>
</reference>
<name>A0A0V0GMV7_SOLCH</name>
<dbReference type="AlphaFoldDB" id="A0A0V0GMV7"/>
<accession>A0A0V0GMV7</accession>
<organism evidence="1">
    <name type="scientific">Solanum chacoense</name>
    <name type="common">Chaco potato</name>
    <dbReference type="NCBI Taxonomy" id="4108"/>
    <lineage>
        <taxon>Eukaryota</taxon>
        <taxon>Viridiplantae</taxon>
        <taxon>Streptophyta</taxon>
        <taxon>Embryophyta</taxon>
        <taxon>Tracheophyta</taxon>
        <taxon>Spermatophyta</taxon>
        <taxon>Magnoliopsida</taxon>
        <taxon>eudicotyledons</taxon>
        <taxon>Gunneridae</taxon>
        <taxon>Pentapetalae</taxon>
        <taxon>asterids</taxon>
        <taxon>lamiids</taxon>
        <taxon>Solanales</taxon>
        <taxon>Solanaceae</taxon>
        <taxon>Solanoideae</taxon>
        <taxon>Solaneae</taxon>
        <taxon>Solanum</taxon>
    </lineage>
</organism>
<sequence length="67" mass="7963">MPTTKMLVFSFNFFLKFGKDGQYCCTFRILIRNTFFLRKVEVKSFDAHADITQINLLFIIFITPLFN</sequence>
<evidence type="ECO:0000313" key="1">
    <source>
        <dbReference type="EMBL" id="JAP08619.1"/>
    </source>
</evidence>
<dbReference type="EMBL" id="GEDG01036590">
    <property type="protein sequence ID" value="JAP08619.1"/>
    <property type="molecule type" value="Transcribed_RNA"/>
</dbReference>